<evidence type="ECO:0000256" key="1">
    <source>
        <dbReference type="SAM" id="Phobius"/>
    </source>
</evidence>
<evidence type="ECO:0000313" key="3">
    <source>
        <dbReference type="Proteomes" id="UP001312865"/>
    </source>
</evidence>
<feature type="transmembrane region" description="Helical" evidence="1">
    <location>
        <begin position="38"/>
        <end position="59"/>
    </location>
</feature>
<dbReference type="EMBL" id="JBBAXC010000017">
    <property type="protein sequence ID" value="MEI5908902.1"/>
    <property type="molecule type" value="Genomic_DNA"/>
</dbReference>
<keyword evidence="1" id="KW-0472">Membrane</keyword>
<dbReference type="Proteomes" id="UP001312865">
    <property type="component" value="Unassembled WGS sequence"/>
</dbReference>
<evidence type="ECO:0000313" key="2">
    <source>
        <dbReference type="EMBL" id="MEI5908902.1"/>
    </source>
</evidence>
<sequence>MKGFILGIISVFLTVIIHEGVLSLIGFNYALFSDEFNFLSLLVDLGLFVAIFMPIYLVAKKFIFRKAH</sequence>
<dbReference type="RefSeq" id="WP_336588347.1">
    <property type="nucleotide sequence ID" value="NZ_JBBAXC010000017.1"/>
</dbReference>
<keyword evidence="1" id="KW-0812">Transmembrane</keyword>
<name>A0ABU8HI12_9BACI</name>
<organism evidence="2 3">
    <name type="scientific">Bacillus spongiae</name>
    <dbReference type="NCBI Taxonomy" id="2683610"/>
    <lineage>
        <taxon>Bacteria</taxon>
        <taxon>Bacillati</taxon>
        <taxon>Bacillota</taxon>
        <taxon>Bacilli</taxon>
        <taxon>Bacillales</taxon>
        <taxon>Bacillaceae</taxon>
        <taxon>Bacillus</taxon>
    </lineage>
</organism>
<accession>A0ABU8HI12</accession>
<comment type="caution">
    <text evidence="2">The sequence shown here is derived from an EMBL/GenBank/DDBJ whole genome shotgun (WGS) entry which is preliminary data.</text>
</comment>
<proteinExistence type="predicted"/>
<gene>
    <name evidence="2" type="ORF">WAK64_17775</name>
</gene>
<keyword evidence="1" id="KW-1133">Transmembrane helix</keyword>
<protein>
    <submittedName>
        <fullName evidence="2">Uncharacterized protein</fullName>
    </submittedName>
</protein>
<reference evidence="2 3" key="1">
    <citation type="journal article" date="2018" name="J. Microbiol.">
        <title>Bacillus spongiae sp. nov., isolated from sponge of Jeju Island.</title>
        <authorList>
            <person name="Lee G.E."/>
            <person name="Im W.T."/>
            <person name="Park J.S."/>
        </authorList>
    </citation>
    <scope>NUCLEOTIDE SEQUENCE [LARGE SCALE GENOMIC DNA]</scope>
    <source>
        <strain evidence="2 3">135PIL107-10</strain>
    </source>
</reference>
<keyword evidence="3" id="KW-1185">Reference proteome</keyword>
<feature type="transmembrane region" description="Helical" evidence="1">
    <location>
        <begin position="7"/>
        <end position="32"/>
    </location>
</feature>